<dbReference type="SUPFAM" id="SSF56487">
    <property type="entry name" value="SRCR-like"/>
    <property type="match status" value="8"/>
</dbReference>
<feature type="compositionally biased region" description="Low complexity" evidence="12">
    <location>
        <begin position="590"/>
        <end position="599"/>
    </location>
</feature>
<dbReference type="CDD" id="cd00033">
    <property type="entry name" value="CCP"/>
    <property type="match status" value="2"/>
</dbReference>
<dbReference type="PROSITE" id="PS50088">
    <property type="entry name" value="ANK_REPEAT"/>
    <property type="match status" value="4"/>
</dbReference>
<dbReference type="PROSITE" id="PS50287">
    <property type="entry name" value="SRCR_2"/>
    <property type="match status" value="8"/>
</dbReference>
<feature type="disulfide bond" evidence="10">
    <location>
        <begin position="960"/>
        <end position="970"/>
    </location>
</feature>
<keyword evidence="9" id="KW-0040">ANK repeat</keyword>
<accession>A0AAV7JWV3</accession>
<organism evidence="15 16">
    <name type="scientific">Oopsacas minuta</name>
    <dbReference type="NCBI Taxonomy" id="111878"/>
    <lineage>
        <taxon>Eukaryota</taxon>
        <taxon>Metazoa</taxon>
        <taxon>Porifera</taxon>
        <taxon>Hexactinellida</taxon>
        <taxon>Hexasterophora</taxon>
        <taxon>Lyssacinosida</taxon>
        <taxon>Leucopsacidae</taxon>
        <taxon>Oopsacas</taxon>
    </lineage>
</organism>
<evidence type="ECO:0000256" key="5">
    <source>
        <dbReference type="ARBA" id="ARBA00022989"/>
    </source>
</evidence>
<feature type="domain" description="SRCR" evidence="13">
    <location>
        <begin position="1095"/>
        <end position="1194"/>
    </location>
</feature>
<evidence type="ECO:0000256" key="4">
    <source>
        <dbReference type="ARBA" id="ARBA00022737"/>
    </source>
</evidence>
<feature type="domain" description="SRCR" evidence="13">
    <location>
        <begin position="1791"/>
        <end position="1841"/>
    </location>
</feature>
<dbReference type="Gene3D" id="1.25.40.20">
    <property type="entry name" value="Ankyrin repeat-containing domain"/>
    <property type="match status" value="1"/>
</dbReference>
<dbReference type="PROSITE" id="PS50923">
    <property type="entry name" value="SUSHI"/>
    <property type="match status" value="2"/>
</dbReference>
<keyword evidence="5" id="KW-1133">Transmembrane helix</keyword>
<dbReference type="Gene3D" id="3.10.250.10">
    <property type="entry name" value="SRCR-like domain"/>
    <property type="match status" value="7"/>
</dbReference>
<dbReference type="EMBL" id="JAKMXF010000288">
    <property type="protein sequence ID" value="KAI6653265.1"/>
    <property type="molecule type" value="Genomic_DNA"/>
</dbReference>
<feature type="domain" description="SRCR" evidence="13">
    <location>
        <begin position="1263"/>
        <end position="1353"/>
    </location>
</feature>
<dbReference type="InterPro" id="IPR036770">
    <property type="entry name" value="Ankyrin_rpt-contain_sf"/>
</dbReference>
<reference evidence="15 16" key="1">
    <citation type="journal article" date="2023" name="BMC Biol.">
        <title>The compact genome of the sponge Oopsacas minuta (Hexactinellida) is lacking key metazoan core genes.</title>
        <authorList>
            <person name="Santini S."/>
            <person name="Schenkelaars Q."/>
            <person name="Jourda C."/>
            <person name="Duchesne M."/>
            <person name="Belahbib H."/>
            <person name="Rocher C."/>
            <person name="Selva M."/>
            <person name="Riesgo A."/>
            <person name="Vervoort M."/>
            <person name="Leys S.P."/>
            <person name="Kodjabachian L."/>
            <person name="Le Bivic A."/>
            <person name="Borchiellini C."/>
            <person name="Claverie J.M."/>
            <person name="Renard E."/>
        </authorList>
    </citation>
    <scope>NUCLEOTIDE SEQUENCE [LARGE SCALE GENOMIC DNA]</scope>
    <source>
        <strain evidence="15">SPO-2</strain>
    </source>
</reference>
<keyword evidence="11" id="KW-0768">Sushi</keyword>
<dbReference type="FunFam" id="3.10.250.10:FF:000016">
    <property type="entry name" value="Scavenger receptor cysteine-rich protein type 12"/>
    <property type="match status" value="1"/>
</dbReference>
<evidence type="ECO:0000313" key="15">
    <source>
        <dbReference type="EMBL" id="KAI6653265.1"/>
    </source>
</evidence>
<keyword evidence="6" id="KW-0472">Membrane</keyword>
<keyword evidence="2" id="KW-0812">Transmembrane</keyword>
<feature type="domain" description="SRCR" evidence="13">
    <location>
        <begin position="1573"/>
        <end position="1679"/>
    </location>
</feature>
<feature type="domain" description="SRCR" evidence="13">
    <location>
        <begin position="1467"/>
        <end position="1566"/>
    </location>
</feature>
<keyword evidence="8" id="KW-0325">Glycoprotein</keyword>
<dbReference type="Pfam" id="PF12796">
    <property type="entry name" value="Ank_2"/>
    <property type="match status" value="2"/>
</dbReference>
<evidence type="ECO:0000256" key="9">
    <source>
        <dbReference type="PROSITE-ProRule" id="PRU00023"/>
    </source>
</evidence>
<name>A0AAV7JWV3_9METZ</name>
<evidence type="ECO:0000256" key="7">
    <source>
        <dbReference type="ARBA" id="ARBA00023157"/>
    </source>
</evidence>
<dbReference type="GO" id="GO:0004252">
    <property type="term" value="F:serine-type endopeptidase activity"/>
    <property type="evidence" value="ECO:0007669"/>
    <property type="project" value="TreeGrafter"/>
</dbReference>
<dbReference type="SUPFAM" id="SSF57535">
    <property type="entry name" value="Complement control module/SCR domain"/>
    <property type="match status" value="2"/>
</dbReference>
<evidence type="ECO:0000256" key="11">
    <source>
        <dbReference type="PROSITE-ProRule" id="PRU00302"/>
    </source>
</evidence>
<sequence>MKKIIVPKSKNRKEQTFCTLCNAIDMKAHKAAMLGHIPCLELANRQKPKLFKLNDANGATPIHLAARENQIRAFRWILTNTELTICERANNGETPSHVAAAQGNLDMLKLIINYDLNKRIEAATVYDNLGFTPLKLAILRDHPSILEWLLEEFGTAAFGDPNKSEESDVHICAALGHLACLKVLLKYSPSLANLTVDDGTTPVYYAAQEGRLNVLEHLVGTLGCSLGMRAKDGMMALHAASQNGHTRVVKYLIEHQGKEAILGQTGDGATPIHFASSKGHVDTLRWLLDHDTSGTGVKVTDEVGGTPAHDAADNGELECLTLLVERGASIFAEDLNKATPYILGLESGNDDVKSYLRKLAMSLGKLPGSKAPSARGSRRGSNIVLETRDDGEGPVTLTREGEDREADEVRTARVSFDAMKYATQVQEKLREAPKDSETESEQQPDSPEALSTLQEIPSKESMETESIEKKSTPSVLEEETKETSTQRSGRRSQQGELLKTPSLYTSQDLSGDDFFDLDKLEKEIDELNKQFNEMQFTWQKTVTTLDPPAEADTPSRRESRHILKNVIPQFAPIHSPPVDKKDINETQIQQIEIEFPTETGPASSRRELSRNLKKKHGEGIPGISDYLEEPSSPSDDGTMTPEDSEDSVHSSQVDLNEHPLLPISEEISPYEPKKGKQHQEPIILTQRTSFVGEISQAEVRLEKELTEEQLKERSGKGKFVIFSDTEPKERRPISTGQTLEGFDVGQLSDEALMGLYARMDPSKKRQVLEALIQEAKEADETEDLQKENEIVQGLKARAKVATVKTNEMKILKLLILFILFHSSNSACPRPDPLQNGTSFGCLSEGGQYQFFCDQGYSIRGPITRLCVNGDWSGTQPTCEISLGGELSEGDVRFDPEYQIIPNFNYQGTFYRSCWNDYSIDFANLLCYVAGRVGAVSVHRIDLDFGIEVSGPYVTADNITCVGNEEHFSECTFGSIEISPDCSDGVLGISCFPYATMTHDFTLDRIRMYYDNDTLDVCSNSIDQQTADIYCKLLGKLGGATMTSVNATQVGSEVVTKVVCLPSMRNFGDCVVTLNDSCVDGFMKIECRETDVENSLRLTGAVDLHTGKLQIYKAGSWGDICWEAFYSTEAEVACRQLGFETFLAAPKGIYGDREGDSYAVERVKCPVDATNYSSCQFLTESRCNDPDEAVSIWCINRTGCCIPFNNSSLLRTNSTKPGLIPHGEVLRYSCIGNSVVSGSSELMCEGGIWSSVPPQCIDATENSIRLIDGSSAKEGNIQIFQNGKWNFVCDRNWDLEVGTRKCEDLGYEGALEVTKFNYFNSTSGQQNSSLECNITNCTTQSDCAISEAAGVICGNLQFEVRLVGPNSNETAGRVQVFFNGAWIEVCQRYLSIFSRVGPTVCNQLGYTFNSEYDHEDRSEIYGEPVGNTTIDLLCLGDNDNIGECSHSISECDNQGLYLVCTPPETGTIRLVGSDNPYEGIVEIYQEYSWKSICQQNWDDTDGRIVCKELGWDYLQNIGTNYGPAVSPIGFGITNVGCYGNETTLSECPYLTDTSDCDRGNPATVTCGIPSQFQVQLRDTTDNINNISGRVVVYVDRNWIGVCDDDWGFPDALVVCRSLGYNFTINAIAGYSTITADRGWNYVNCVGNETSFGDCEYRNTTVSSFFFASCYRSEGAGVTCGNYVDYDIKIREDTLKIGDLITGIVEIRYEGEWYPICSKNDNISEYLCEVLGYGNASVPITSSEEIITDFSFNNFTCTGDQSISQCLPEPGPKVDCPSGKPVQISCINNDGRVRLLDGNKTAGHVQIFHAGRWGDVCDDLWGIEDANVVCRQLFQRGALKAIL</sequence>
<feature type="disulfide bond" evidence="10">
    <location>
        <begin position="1643"/>
        <end position="1653"/>
    </location>
</feature>
<dbReference type="GO" id="GO:0005886">
    <property type="term" value="C:plasma membrane"/>
    <property type="evidence" value="ECO:0007669"/>
    <property type="project" value="TreeGrafter"/>
</dbReference>
<dbReference type="InterPro" id="IPR000436">
    <property type="entry name" value="Sushi_SCR_CCP_dom"/>
</dbReference>
<dbReference type="PRINTS" id="PR00258">
    <property type="entry name" value="SPERACTRCPTR"/>
</dbReference>
<keyword evidence="4" id="KW-0677">Repeat</keyword>
<evidence type="ECO:0000256" key="8">
    <source>
        <dbReference type="ARBA" id="ARBA00023180"/>
    </source>
</evidence>
<feature type="domain" description="SRCR" evidence="13">
    <location>
        <begin position="878"/>
        <end position="991"/>
    </location>
</feature>
<feature type="domain" description="Sushi" evidence="14">
    <location>
        <begin position="825"/>
        <end position="880"/>
    </location>
</feature>
<dbReference type="InterPro" id="IPR035976">
    <property type="entry name" value="Sushi/SCR/CCP_sf"/>
</dbReference>
<dbReference type="Pfam" id="PF00530">
    <property type="entry name" value="SRCR"/>
    <property type="match status" value="7"/>
</dbReference>
<gene>
    <name evidence="15" type="ORF">LOD99_3790</name>
</gene>
<evidence type="ECO:0000313" key="16">
    <source>
        <dbReference type="Proteomes" id="UP001165289"/>
    </source>
</evidence>
<feature type="repeat" description="ANK" evidence="9">
    <location>
        <begin position="303"/>
        <end position="335"/>
    </location>
</feature>
<protein>
    <submittedName>
        <fullName evidence="15">Deleted in malignant brain tumors 1 protein-like isoform X2</fullName>
    </submittedName>
</protein>
<feature type="disulfide bond" evidence="10">
    <location>
        <begin position="1536"/>
        <end position="1546"/>
    </location>
</feature>
<dbReference type="SMART" id="SM00202">
    <property type="entry name" value="SR"/>
    <property type="match status" value="6"/>
</dbReference>
<dbReference type="SMART" id="SM00032">
    <property type="entry name" value="CCP"/>
    <property type="match status" value="2"/>
</dbReference>
<dbReference type="SMART" id="SM00248">
    <property type="entry name" value="ANK"/>
    <property type="match status" value="8"/>
</dbReference>
<keyword evidence="7 10" id="KW-1015">Disulfide bond</keyword>
<proteinExistence type="predicted"/>
<comment type="caution">
    <text evidence="10">Lacks conserved residue(s) required for the propagation of feature annotation.</text>
</comment>
<feature type="repeat" description="ANK" evidence="9">
    <location>
        <begin position="267"/>
        <end position="290"/>
    </location>
</feature>
<evidence type="ECO:0000259" key="13">
    <source>
        <dbReference type="PROSITE" id="PS50287"/>
    </source>
</evidence>
<feature type="domain" description="SRCR" evidence="13">
    <location>
        <begin position="1359"/>
        <end position="1460"/>
    </location>
</feature>
<evidence type="ECO:0000256" key="2">
    <source>
        <dbReference type="ARBA" id="ARBA00022692"/>
    </source>
</evidence>
<evidence type="ECO:0000256" key="3">
    <source>
        <dbReference type="ARBA" id="ARBA00022729"/>
    </source>
</evidence>
<evidence type="ECO:0000256" key="6">
    <source>
        <dbReference type="ARBA" id="ARBA00023136"/>
    </source>
</evidence>
<evidence type="ECO:0000256" key="1">
    <source>
        <dbReference type="ARBA" id="ARBA00004167"/>
    </source>
</evidence>
<keyword evidence="3" id="KW-0732">Signal</keyword>
<feature type="compositionally biased region" description="Polar residues" evidence="12">
    <location>
        <begin position="441"/>
        <end position="455"/>
    </location>
</feature>
<feature type="region of interest" description="Disordered" evidence="12">
    <location>
        <begin position="366"/>
        <end position="411"/>
    </location>
</feature>
<dbReference type="PANTHER" id="PTHR48071:SF18">
    <property type="entry name" value="DELETED IN MALIGNANT BRAIN TUMORS 1 PROTEIN-RELATED"/>
    <property type="match status" value="1"/>
</dbReference>
<feature type="region of interest" description="Disordered" evidence="12">
    <location>
        <begin position="590"/>
        <end position="653"/>
    </location>
</feature>
<feature type="repeat" description="ANK" evidence="9">
    <location>
        <begin position="232"/>
        <end position="255"/>
    </location>
</feature>
<keyword evidence="16" id="KW-1185">Reference proteome</keyword>
<dbReference type="PANTHER" id="PTHR48071">
    <property type="entry name" value="SRCR DOMAIN-CONTAINING PROTEIN"/>
    <property type="match status" value="1"/>
</dbReference>
<feature type="region of interest" description="Disordered" evidence="12">
    <location>
        <begin position="426"/>
        <end position="504"/>
    </location>
</feature>
<dbReference type="SUPFAM" id="SSF48403">
    <property type="entry name" value="Ankyrin repeat"/>
    <property type="match status" value="1"/>
</dbReference>
<dbReference type="GO" id="GO:0031638">
    <property type="term" value="P:zymogen activation"/>
    <property type="evidence" value="ECO:0007669"/>
    <property type="project" value="TreeGrafter"/>
</dbReference>
<feature type="compositionally biased region" description="Polar residues" evidence="12">
    <location>
        <begin position="483"/>
        <end position="495"/>
    </location>
</feature>
<feature type="compositionally biased region" description="Basic and acidic residues" evidence="12">
    <location>
        <begin position="427"/>
        <end position="437"/>
    </location>
</feature>
<feature type="compositionally biased region" description="Basic and acidic residues" evidence="12">
    <location>
        <begin position="399"/>
        <end position="411"/>
    </location>
</feature>
<feature type="domain" description="SRCR" evidence="13">
    <location>
        <begin position="1686"/>
        <end position="1785"/>
    </location>
</feature>
<feature type="disulfide bond" evidence="10">
    <location>
        <begin position="1433"/>
        <end position="1443"/>
    </location>
</feature>
<feature type="disulfide bond" evidence="10">
    <location>
        <begin position="1164"/>
        <end position="1174"/>
    </location>
</feature>
<dbReference type="Pfam" id="PF00084">
    <property type="entry name" value="Sushi"/>
    <property type="match status" value="1"/>
</dbReference>
<feature type="compositionally biased region" description="Basic and acidic residues" evidence="12">
    <location>
        <begin position="457"/>
        <end position="471"/>
    </location>
</feature>
<feature type="domain" description="Sushi" evidence="14">
    <location>
        <begin position="1180"/>
        <end position="1257"/>
    </location>
</feature>
<evidence type="ECO:0000256" key="10">
    <source>
        <dbReference type="PROSITE-ProRule" id="PRU00196"/>
    </source>
</evidence>
<evidence type="ECO:0000259" key="14">
    <source>
        <dbReference type="PROSITE" id="PS50923"/>
    </source>
</evidence>
<evidence type="ECO:0000256" key="12">
    <source>
        <dbReference type="SAM" id="MobiDB-lite"/>
    </source>
</evidence>
<dbReference type="InterPro" id="IPR002110">
    <property type="entry name" value="Ankyrin_rpt"/>
</dbReference>
<dbReference type="InterPro" id="IPR001190">
    <property type="entry name" value="SRCR"/>
</dbReference>
<comment type="subcellular location">
    <subcellularLocation>
        <location evidence="1">Membrane</location>
        <topology evidence="1">Single-pass membrane protein</topology>
    </subcellularLocation>
</comment>
<dbReference type="PROSITE" id="PS50297">
    <property type="entry name" value="ANK_REP_REGION"/>
    <property type="match status" value="4"/>
</dbReference>
<dbReference type="Proteomes" id="UP001165289">
    <property type="component" value="Unassembled WGS sequence"/>
</dbReference>
<dbReference type="Pfam" id="PF13637">
    <property type="entry name" value="Ank_4"/>
    <property type="match status" value="1"/>
</dbReference>
<comment type="caution">
    <text evidence="15">The sequence shown here is derived from an EMBL/GenBank/DDBJ whole genome shotgun (WGS) entry which is preliminary data.</text>
</comment>
<feature type="repeat" description="ANK" evidence="9">
    <location>
        <begin position="91"/>
        <end position="123"/>
    </location>
</feature>
<dbReference type="Gene3D" id="2.10.70.10">
    <property type="entry name" value="Complement Module, domain 1"/>
    <property type="match status" value="2"/>
</dbReference>
<dbReference type="InterPro" id="IPR036772">
    <property type="entry name" value="SRCR-like_dom_sf"/>
</dbReference>